<name>A0A0F2M5P1_SPOSC</name>
<comment type="caution">
    <text evidence="1">The sequence shown here is derived from an EMBL/GenBank/DDBJ whole genome shotgun (WGS) entry which is preliminary data.</text>
</comment>
<gene>
    <name evidence="1" type="ORF">SPSK_10929</name>
</gene>
<dbReference type="VEuPathDB" id="FungiDB:SPSK_10929"/>
<organism evidence="1 2">
    <name type="scientific">Sporothrix schenckii 1099-18</name>
    <dbReference type="NCBI Taxonomy" id="1397361"/>
    <lineage>
        <taxon>Eukaryota</taxon>
        <taxon>Fungi</taxon>
        <taxon>Dikarya</taxon>
        <taxon>Ascomycota</taxon>
        <taxon>Pezizomycotina</taxon>
        <taxon>Sordariomycetes</taxon>
        <taxon>Sordariomycetidae</taxon>
        <taxon>Ophiostomatales</taxon>
        <taxon>Ophiostomataceae</taxon>
        <taxon>Sporothrix</taxon>
    </lineage>
</organism>
<sequence>MFGDCCYRREFKVVKNGLCTDEALRQQNFVLWRCNCFFTGLWSGTGSLQVSPAIRSALSCFSAPLLAPYVVLQWMARAMIVVCLMHEKPDFDNAGASGERS</sequence>
<protein>
    <submittedName>
        <fullName evidence="1">Uncharacterized protein</fullName>
    </submittedName>
</protein>
<reference evidence="1 2" key="2">
    <citation type="journal article" date="2015" name="Eukaryot. Cell">
        <title>Asexual propagation of a virulent clone complex in a human and feline outbreak of sporotrichosis.</title>
        <authorList>
            <person name="Teixeira Mde M."/>
            <person name="Rodrigues A.M."/>
            <person name="Tsui C.K."/>
            <person name="de Almeida L.G."/>
            <person name="Van Diepeningen A.D."/>
            <person name="van den Ende B.G."/>
            <person name="Fernandes G.F."/>
            <person name="Kano R."/>
            <person name="Hamelin R.C."/>
            <person name="Lopes-Bezerra L.M."/>
            <person name="Vasconcelos A.T."/>
            <person name="de Hoog S."/>
            <person name="de Camargo Z.P."/>
            <person name="Felipe M.S."/>
        </authorList>
    </citation>
    <scope>NUCLEOTIDE SEQUENCE [LARGE SCALE GENOMIC DNA]</scope>
    <source>
        <strain evidence="1 2">1099-18</strain>
    </source>
</reference>
<dbReference type="RefSeq" id="XP_016587608.1">
    <property type="nucleotide sequence ID" value="XM_016737161.1"/>
</dbReference>
<evidence type="ECO:0000313" key="2">
    <source>
        <dbReference type="Proteomes" id="UP000033710"/>
    </source>
</evidence>
<dbReference type="Proteomes" id="UP000033710">
    <property type="component" value="Unassembled WGS sequence"/>
</dbReference>
<accession>A0A0F2M5P1</accession>
<proteinExistence type="predicted"/>
<dbReference type="EMBL" id="AXCR01000007">
    <property type="protein sequence ID" value="KJR84932.1"/>
    <property type="molecule type" value="Genomic_DNA"/>
</dbReference>
<dbReference type="KEGG" id="ssck:SPSK_10929"/>
<dbReference type="AlphaFoldDB" id="A0A0F2M5P1"/>
<reference evidence="1 2" key="1">
    <citation type="journal article" date="2014" name="BMC Genomics">
        <title>Comparative genomics of the major fungal agents of human and animal Sporotrichosis: Sporothrix schenckii and Sporothrix brasiliensis.</title>
        <authorList>
            <person name="Teixeira M.M."/>
            <person name="de Almeida L.G."/>
            <person name="Kubitschek-Barreira P."/>
            <person name="Alves F.L."/>
            <person name="Kioshima E.S."/>
            <person name="Abadio A.K."/>
            <person name="Fernandes L."/>
            <person name="Derengowski L.S."/>
            <person name="Ferreira K.S."/>
            <person name="Souza R.C."/>
            <person name="Ruiz J.C."/>
            <person name="de Andrade N.C."/>
            <person name="Paes H.C."/>
            <person name="Nicola A.M."/>
            <person name="Albuquerque P."/>
            <person name="Gerber A.L."/>
            <person name="Martins V.P."/>
            <person name="Peconick L.D."/>
            <person name="Neto A.V."/>
            <person name="Chaucanez C.B."/>
            <person name="Silva P.A."/>
            <person name="Cunha O.L."/>
            <person name="de Oliveira F.F."/>
            <person name="dos Santos T.C."/>
            <person name="Barros A.L."/>
            <person name="Soares M.A."/>
            <person name="de Oliveira L.M."/>
            <person name="Marini M.M."/>
            <person name="Villalobos-Duno H."/>
            <person name="Cunha M.M."/>
            <person name="de Hoog S."/>
            <person name="da Silveira J.F."/>
            <person name="Henrissat B."/>
            <person name="Nino-Vega G.A."/>
            <person name="Cisalpino P.S."/>
            <person name="Mora-Montes H.M."/>
            <person name="Almeida S.R."/>
            <person name="Stajich J.E."/>
            <person name="Lopes-Bezerra L.M."/>
            <person name="Vasconcelos A.T."/>
            <person name="Felipe M.S."/>
        </authorList>
    </citation>
    <scope>NUCLEOTIDE SEQUENCE [LARGE SCALE GENOMIC DNA]</scope>
    <source>
        <strain evidence="1 2">1099-18</strain>
    </source>
</reference>
<dbReference type="GeneID" id="27672438"/>
<evidence type="ECO:0000313" key="1">
    <source>
        <dbReference type="EMBL" id="KJR84932.1"/>
    </source>
</evidence>